<dbReference type="InterPro" id="IPR018240">
    <property type="entry name" value="Clathrin_mu_CS"/>
</dbReference>
<accession>A0A6A3HH37</accession>
<name>A0A6A3HH37_9STRA</name>
<evidence type="ECO:0000313" key="6">
    <source>
        <dbReference type="EMBL" id="KAE8968851.1"/>
    </source>
</evidence>
<evidence type="ECO:0000256" key="4">
    <source>
        <dbReference type="ARBA" id="ARBA00023136"/>
    </source>
</evidence>
<dbReference type="InterPro" id="IPR001392">
    <property type="entry name" value="Clathrin_mu"/>
</dbReference>
<keyword evidence="4" id="KW-0472">Membrane</keyword>
<dbReference type="PROSITE" id="PS00990">
    <property type="entry name" value="CLAT_ADAPTOR_M_1"/>
    <property type="match status" value="1"/>
</dbReference>
<dbReference type="AlphaFoldDB" id="A0A6A3HH37"/>
<dbReference type="Gene3D" id="3.30.450.60">
    <property type="match status" value="1"/>
</dbReference>
<dbReference type="InterPro" id="IPR028565">
    <property type="entry name" value="MHD"/>
</dbReference>
<dbReference type="Gene3D" id="2.60.40.1170">
    <property type="entry name" value="Mu homology domain, subdomain B"/>
    <property type="match status" value="2"/>
</dbReference>
<dbReference type="GO" id="GO:0016192">
    <property type="term" value="P:vesicle-mediated transport"/>
    <property type="evidence" value="ECO:0007669"/>
    <property type="project" value="InterPro"/>
</dbReference>
<feature type="domain" description="MHD" evidence="5">
    <location>
        <begin position="122"/>
        <end position="389"/>
    </location>
</feature>
<dbReference type="SUPFAM" id="SSF49447">
    <property type="entry name" value="Second domain of Mu2 adaptin subunit (ap50) of ap2 adaptor"/>
    <property type="match status" value="1"/>
</dbReference>
<dbReference type="PANTHER" id="PTHR10529">
    <property type="entry name" value="AP COMPLEX SUBUNIT MU"/>
    <property type="match status" value="1"/>
</dbReference>
<keyword evidence="3" id="KW-0653">Protein transport</keyword>
<evidence type="ECO:0000256" key="3">
    <source>
        <dbReference type="ARBA" id="ARBA00022927"/>
    </source>
</evidence>
<dbReference type="PROSITE" id="PS00991">
    <property type="entry name" value="CLAT_ADAPTOR_M_2"/>
    <property type="match status" value="1"/>
</dbReference>
<dbReference type="GO" id="GO:0012505">
    <property type="term" value="C:endomembrane system"/>
    <property type="evidence" value="ECO:0007669"/>
    <property type="project" value="UniProtKB-SubCell"/>
</dbReference>
<evidence type="ECO:0000256" key="1">
    <source>
        <dbReference type="ARBA" id="ARBA00004308"/>
    </source>
</evidence>
<evidence type="ECO:0000313" key="7">
    <source>
        <dbReference type="Proteomes" id="UP000460718"/>
    </source>
</evidence>
<dbReference type="InterPro" id="IPR050431">
    <property type="entry name" value="Adaptor_comp_med_subunit"/>
</dbReference>
<evidence type="ECO:0000256" key="2">
    <source>
        <dbReference type="ARBA" id="ARBA00022448"/>
    </source>
</evidence>
<dbReference type="GO" id="GO:0006886">
    <property type="term" value="P:intracellular protein transport"/>
    <property type="evidence" value="ECO:0007669"/>
    <property type="project" value="InterPro"/>
</dbReference>
<comment type="caution">
    <text evidence="6">The sequence shown here is derived from an EMBL/GenBank/DDBJ whole genome shotgun (WGS) entry which is preliminary data.</text>
</comment>
<dbReference type="InterPro" id="IPR036168">
    <property type="entry name" value="AP2_Mu_C_sf"/>
</dbReference>
<evidence type="ECO:0000259" key="5">
    <source>
        <dbReference type="PROSITE" id="PS51072"/>
    </source>
</evidence>
<proteinExistence type="predicted"/>
<dbReference type="PRINTS" id="PR00314">
    <property type="entry name" value="CLATHRINADPT"/>
</dbReference>
<comment type="subcellular location">
    <subcellularLocation>
        <location evidence="1">Endomembrane system</location>
    </subcellularLocation>
</comment>
<keyword evidence="2" id="KW-0813">Transport</keyword>
<dbReference type="Proteomes" id="UP000460718">
    <property type="component" value="Unassembled WGS sequence"/>
</dbReference>
<organism evidence="6 7">
    <name type="scientific">Phytophthora fragariae</name>
    <dbReference type="NCBI Taxonomy" id="53985"/>
    <lineage>
        <taxon>Eukaryota</taxon>
        <taxon>Sar</taxon>
        <taxon>Stramenopiles</taxon>
        <taxon>Oomycota</taxon>
        <taxon>Peronosporomycetes</taxon>
        <taxon>Peronosporales</taxon>
        <taxon>Peronosporaceae</taxon>
        <taxon>Phytophthora</taxon>
    </lineage>
</organism>
<dbReference type="SUPFAM" id="SSF64356">
    <property type="entry name" value="SNARE-like"/>
    <property type="match status" value="1"/>
</dbReference>
<sequence length="434" mass="48362">MVLSAVFITDLKGKDKDDSEQRPVFTEDGYTFVYLKHNNLYLMTVFRDYFGELEEESIRDNFVIIFELLDETMDHGYPQTTEARILREYITQEGHRLEAAPRPPTALTNAVSWRSEGIKHRKNEIFLDVVEKLNLLVSSNGTVLHSEIIGAVKMKSFLSGMPELKLGLNDKALFEATGRSSSKGKAVEMEDIKFHQCVRLARFESDRTISFIPPDGEFDLMTYRLATHVKPLIWVEAVVEPHSRSRIEYMVKAKSQFKSRSIANTVEIVIPVPPDVDSPSFKCSIGSVTYVPDRDAIVWSIKQFNGSREYLMRAHFGLPSVDNHEATDDWKAPIQVKTATTSYACPRAGIQQSAQGRHEHGVTNERQDGNHSMLVCVELGGSRPGRLLGIASDPYRGRVNLNTCARHASVCLPSSVVGGIGVGGMSPRGPTSSG</sequence>
<dbReference type="Pfam" id="PF00928">
    <property type="entry name" value="Adap_comp_sub"/>
    <property type="match status" value="1"/>
</dbReference>
<dbReference type="CDD" id="cd09250">
    <property type="entry name" value="AP-1_Mu1_Cterm"/>
    <property type="match status" value="1"/>
</dbReference>
<dbReference type="PROSITE" id="PS51072">
    <property type="entry name" value="MHD"/>
    <property type="match status" value="1"/>
</dbReference>
<dbReference type="GO" id="GO:0030131">
    <property type="term" value="C:clathrin adaptor complex"/>
    <property type="evidence" value="ECO:0007669"/>
    <property type="project" value="InterPro"/>
</dbReference>
<reference evidence="6 7" key="1">
    <citation type="submission" date="2018-09" db="EMBL/GenBank/DDBJ databases">
        <title>Genomic investigation of the strawberry pathogen Phytophthora fragariae indicates pathogenicity is determined by transcriptional variation in three key races.</title>
        <authorList>
            <person name="Adams T.M."/>
            <person name="Armitage A.D."/>
            <person name="Sobczyk M.K."/>
            <person name="Bates H.J."/>
            <person name="Dunwell J.M."/>
            <person name="Nellist C.F."/>
            <person name="Harrison R.J."/>
        </authorList>
    </citation>
    <scope>NUCLEOTIDE SEQUENCE [LARGE SCALE GENOMIC DNA]</scope>
    <source>
        <strain evidence="6 7">SCRP245</strain>
    </source>
</reference>
<gene>
    <name evidence="6" type="ORF">PF011_g27032</name>
</gene>
<dbReference type="InterPro" id="IPR011012">
    <property type="entry name" value="Longin-like_dom_sf"/>
</dbReference>
<protein>
    <submittedName>
        <fullName evidence="6">AP-1 complex subunit mu-1</fullName>
    </submittedName>
</protein>
<dbReference type="EMBL" id="QXFW01003774">
    <property type="protein sequence ID" value="KAE8968851.1"/>
    <property type="molecule type" value="Genomic_DNA"/>
</dbReference>